<comment type="subcellular location">
    <subcellularLocation>
        <location evidence="1">Cell envelope</location>
    </subcellularLocation>
</comment>
<dbReference type="RefSeq" id="WP_134215508.1">
    <property type="nucleotide sequence ID" value="NZ_QFFZ01000059.1"/>
</dbReference>
<dbReference type="PANTHER" id="PTHR46847">
    <property type="entry name" value="D-ALLOSE-BINDING PERIPLASMIC PROTEIN-RELATED"/>
    <property type="match status" value="1"/>
</dbReference>
<keyword evidence="3" id="KW-0732">Signal</keyword>
<dbReference type="Gene3D" id="3.40.50.2300">
    <property type="match status" value="2"/>
</dbReference>
<protein>
    <submittedName>
        <fullName evidence="5">D-allose-binding periplasmic protein</fullName>
    </submittedName>
</protein>
<organism evidence="5 6">
    <name type="scientific">Pelotomaculum propionicicum</name>
    <dbReference type="NCBI Taxonomy" id="258475"/>
    <lineage>
        <taxon>Bacteria</taxon>
        <taxon>Bacillati</taxon>
        <taxon>Bacillota</taxon>
        <taxon>Clostridia</taxon>
        <taxon>Eubacteriales</taxon>
        <taxon>Desulfotomaculaceae</taxon>
        <taxon>Pelotomaculum</taxon>
    </lineage>
</organism>
<evidence type="ECO:0000256" key="3">
    <source>
        <dbReference type="ARBA" id="ARBA00022729"/>
    </source>
</evidence>
<dbReference type="GO" id="GO:0030246">
    <property type="term" value="F:carbohydrate binding"/>
    <property type="evidence" value="ECO:0007669"/>
    <property type="project" value="UniProtKB-ARBA"/>
</dbReference>
<dbReference type="EMBL" id="QFFZ01000059">
    <property type="protein sequence ID" value="TEB09115.1"/>
    <property type="molecule type" value="Genomic_DNA"/>
</dbReference>
<comment type="similarity">
    <text evidence="2">Belongs to the bacterial solute-binding protein 2 family.</text>
</comment>
<reference evidence="5 6" key="1">
    <citation type="journal article" date="2018" name="Environ. Microbiol.">
        <title>Novel energy conservation strategies and behaviour of Pelotomaculum schinkii driving syntrophic propionate catabolism.</title>
        <authorList>
            <person name="Hidalgo-Ahumada C.A.P."/>
            <person name="Nobu M.K."/>
            <person name="Narihiro T."/>
            <person name="Tamaki H."/>
            <person name="Liu W.T."/>
            <person name="Kamagata Y."/>
            <person name="Stams A.J.M."/>
            <person name="Imachi H."/>
            <person name="Sousa D.Z."/>
        </authorList>
    </citation>
    <scope>NUCLEOTIDE SEQUENCE [LARGE SCALE GENOMIC DNA]</scope>
    <source>
        <strain evidence="5 6">MGP</strain>
    </source>
</reference>
<dbReference type="AlphaFoldDB" id="A0A4Y7RJF6"/>
<name>A0A4Y7RJF6_9FIRM</name>
<evidence type="ECO:0000313" key="5">
    <source>
        <dbReference type="EMBL" id="TEB09115.1"/>
    </source>
</evidence>
<evidence type="ECO:0000256" key="1">
    <source>
        <dbReference type="ARBA" id="ARBA00004196"/>
    </source>
</evidence>
<dbReference type="Proteomes" id="UP000297597">
    <property type="component" value="Unassembled WGS sequence"/>
</dbReference>
<evidence type="ECO:0000256" key="2">
    <source>
        <dbReference type="ARBA" id="ARBA00007639"/>
    </source>
</evidence>
<proteinExistence type="inferred from homology"/>
<sequence>MKKTSLFWAVLLIVSGLFILAGCGGNKPAATNESAKEKENVDISKLVTNDAYTDIEKNILKALEPLPNKGDGNVKVGVVLPTLSNPYYVTSKAGYENAAKSLGIQVEVVSGAKEDDVEGQLNVFKTLLSKDFDAIVIVPITGMNLISGVVEANKKGIPIISSGTKLNEAAAAEAGAKITAHMSTNFIEQGHLAGAYISEKIKASGAKTAKVAVIEGLAGAYQGEARRDGAVAAFKEAGMDVVSIQTGDWDRQNAYNIANNLLQSNPDLRGIFCANDTMALGVVEALKVAGKKNQVIVTGIDFLDEARQSLKAGELNASVAMAPYIRGKGTLTLVLKVLQNHDISQQNYWSPLALITQENVNEYDDWK</sequence>
<dbReference type="PANTHER" id="PTHR46847:SF1">
    <property type="entry name" value="D-ALLOSE-BINDING PERIPLASMIC PROTEIN-RELATED"/>
    <property type="match status" value="1"/>
</dbReference>
<feature type="domain" description="Periplasmic binding protein" evidence="4">
    <location>
        <begin position="76"/>
        <end position="340"/>
    </location>
</feature>
<dbReference type="PROSITE" id="PS51257">
    <property type="entry name" value="PROKAR_LIPOPROTEIN"/>
    <property type="match status" value="1"/>
</dbReference>
<accession>A0A4Y7RJF6</accession>
<dbReference type="InterPro" id="IPR025997">
    <property type="entry name" value="SBP_2_dom"/>
</dbReference>
<dbReference type="Pfam" id="PF13407">
    <property type="entry name" value="Peripla_BP_4"/>
    <property type="match status" value="1"/>
</dbReference>
<dbReference type="GO" id="GO:0030313">
    <property type="term" value="C:cell envelope"/>
    <property type="evidence" value="ECO:0007669"/>
    <property type="project" value="UniProtKB-SubCell"/>
</dbReference>
<evidence type="ECO:0000259" key="4">
    <source>
        <dbReference type="Pfam" id="PF13407"/>
    </source>
</evidence>
<evidence type="ECO:0000313" key="6">
    <source>
        <dbReference type="Proteomes" id="UP000297597"/>
    </source>
</evidence>
<keyword evidence="6" id="KW-1185">Reference proteome</keyword>
<gene>
    <name evidence="5" type="primary">alsB</name>
    <name evidence="5" type="ORF">Pmgp_03397</name>
</gene>
<comment type="caution">
    <text evidence="5">The sequence shown here is derived from an EMBL/GenBank/DDBJ whole genome shotgun (WGS) entry which is preliminary data.</text>
</comment>
<dbReference type="SUPFAM" id="SSF53822">
    <property type="entry name" value="Periplasmic binding protein-like I"/>
    <property type="match status" value="1"/>
</dbReference>
<dbReference type="InterPro" id="IPR028082">
    <property type="entry name" value="Peripla_BP_I"/>
</dbReference>
<dbReference type="OrthoDB" id="9769193at2"/>